<feature type="chain" id="PRO_5012710620" evidence="1">
    <location>
        <begin position="20"/>
        <end position="324"/>
    </location>
</feature>
<dbReference type="RefSeq" id="WP_085359196.1">
    <property type="nucleotide sequence ID" value="NZ_MTAB01000011.1"/>
</dbReference>
<dbReference type="AlphaFoldDB" id="A0A1X3DI01"/>
<gene>
    <name evidence="2" type="ORF">BV912_06200</name>
</gene>
<comment type="caution">
    <text evidence="2">The sequence shown here is derived from an EMBL/GenBank/DDBJ whole genome shotgun (WGS) entry which is preliminary data.</text>
</comment>
<name>A0A1X3DI01_9NEIS</name>
<evidence type="ECO:0000313" key="2">
    <source>
        <dbReference type="EMBL" id="OSI21644.1"/>
    </source>
</evidence>
<feature type="signal peptide" evidence="1">
    <location>
        <begin position="1"/>
        <end position="19"/>
    </location>
</feature>
<accession>A0A1X3DI01</accession>
<proteinExistence type="predicted"/>
<organism evidence="2 3">
    <name type="scientific">Neisseria dumasiana</name>
    <dbReference type="NCBI Taxonomy" id="1931275"/>
    <lineage>
        <taxon>Bacteria</taxon>
        <taxon>Pseudomonadati</taxon>
        <taxon>Pseudomonadota</taxon>
        <taxon>Betaproteobacteria</taxon>
        <taxon>Neisseriales</taxon>
        <taxon>Neisseriaceae</taxon>
        <taxon>Neisseria</taxon>
    </lineage>
</organism>
<dbReference type="EMBL" id="MTAB01000011">
    <property type="protein sequence ID" value="OSI21644.1"/>
    <property type="molecule type" value="Genomic_DNA"/>
</dbReference>
<dbReference type="Proteomes" id="UP000193303">
    <property type="component" value="Unassembled WGS sequence"/>
</dbReference>
<dbReference type="OrthoDB" id="6654917at2"/>
<evidence type="ECO:0000313" key="3">
    <source>
        <dbReference type="Proteomes" id="UP000193303"/>
    </source>
</evidence>
<protein>
    <submittedName>
        <fullName evidence="2">Uncharacterized protein</fullName>
    </submittedName>
</protein>
<evidence type="ECO:0000256" key="1">
    <source>
        <dbReference type="SAM" id="SignalP"/>
    </source>
</evidence>
<reference evidence="3" key="1">
    <citation type="submission" date="2017-01" db="EMBL/GenBank/DDBJ databases">
        <authorList>
            <person name="Mah S.A."/>
            <person name="Swanson W.J."/>
            <person name="Moy G.W."/>
            <person name="Vacquier V.D."/>
        </authorList>
    </citation>
    <scope>NUCLEOTIDE SEQUENCE [LARGE SCALE GENOMIC DNA]</scope>
    <source>
        <strain evidence="3">124861</strain>
    </source>
</reference>
<sequence length="324" mass="37111">MKNRFWVLLLLIFGASAFAGLPNPVGQYKMGRSDPAGGTNLFVRENGHFAIVFFGGAIVGEWRQQGSELVLKPFNPAAPFSVHGRYNPNLNKGMRLMFRGYEWGNVLVGEKAGKMRSVLNDDAGCLKSPLVYAAAEKPQKLSFLKLAGKGNKGFYAVAKYYQSDTGRYNDFIVTHYRLTYQDQRYTITDRGLVDNNRPHVEILKSSDEIDKYKEEDLKQIESYVLNETVKVHEALWVNPQYKFHIAEESASEIEYEDQSVISLEDYRFDPKGNAYLRKMPDAEQKPEDYENSNVIYRYEKLSLEANDIPPYQVLKKPLLLMKCK</sequence>
<keyword evidence="1" id="KW-0732">Signal</keyword>